<dbReference type="PANTHER" id="PTHR33055">
    <property type="entry name" value="TRANSPOSASE FOR INSERTION SEQUENCE ELEMENT IS1111A"/>
    <property type="match status" value="1"/>
</dbReference>
<feature type="domain" description="Transposase IS116/IS110/IS902 C-terminal" evidence="2">
    <location>
        <begin position="274"/>
        <end position="361"/>
    </location>
</feature>
<protein>
    <submittedName>
        <fullName evidence="3">Transposase</fullName>
    </submittedName>
</protein>
<dbReference type="AlphaFoldDB" id="A0A0K9G779"/>
<dbReference type="Proteomes" id="UP000037146">
    <property type="component" value="Unassembled WGS sequence"/>
</dbReference>
<dbReference type="EMBL" id="LFZW01000002">
    <property type="protein sequence ID" value="KMY42675.1"/>
    <property type="molecule type" value="Genomic_DNA"/>
</dbReference>
<dbReference type="InterPro" id="IPR002525">
    <property type="entry name" value="Transp_IS110-like_N"/>
</dbReference>
<dbReference type="GO" id="GO:0006313">
    <property type="term" value="P:DNA transposition"/>
    <property type="evidence" value="ECO:0007669"/>
    <property type="project" value="InterPro"/>
</dbReference>
<dbReference type="RefSeq" id="WP_049683896.1">
    <property type="nucleotide sequence ID" value="NZ_LFZW01000002.1"/>
</dbReference>
<dbReference type="GO" id="GO:0003677">
    <property type="term" value="F:DNA binding"/>
    <property type="evidence" value="ECO:0007669"/>
    <property type="project" value="InterPro"/>
</dbReference>
<dbReference type="OrthoDB" id="9790935at2"/>
<evidence type="ECO:0000313" key="4">
    <source>
        <dbReference type="Proteomes" id="UP000037146"/>
    </source>
</evidence>
<dbReference type="PATRIC" id="fig|1679170.3.peg.5310"/>
<sequence length="400" mass="45874">MNPVVGLDVAKGESQVQEFSDKSKPYGKSFSMKHTREELDQFIGFLKEIEEVTGQVPMVILESTGHYHSPIVQCMEEHEILYILLNPIISYQAKKSSLRKVKTDVIDAYQLCVLYYKEDFEPHKNRGIQLLNLRNLSRQQEIVTNMYVEVKLHFHTILDQVFPEYRKVFGDLYSKVSLSMLKEYPTSEAILTAGESRLVESVMEFCPRRSGQWAREKAKKIMDSASRNPFQKVVYESHLINLRMYIDLLFHYQGHFSDLEGRIVALANEVEEYKIIQSIPGIGEKIAATIISEIGEIDRFNHPKKLVAFAGVDPSVHSSGKFTATINHITKRGSSRLRHSLYLAVLCGIRSSRNKKLKAFYDKKKSEGKPAKVAIVACINKLLHWIYALLKRKETFLDLA</sequence>
<organism evidence="3 4">
    <name type="scientific">Peribacillus loiseleuriae</name>
    <dbReference type="NCBI Taxonomy" id="1679170"/>
    <lineage>
        <taxon>Bacteria</taxon>
        <taxon>Bacillati</taxon>
        <taxon>Bacillota</taxon>
        <taxon>Bacilli</taxon>
        <taxon>Bacillales</taxon>
        <taxon>Bacillaceae</taxon>
        <taxon>Peribacillus</taxon>
    </lineage>
</organism>
<evidence type="ECO:0000259" key="1">
    <source>
        <dbReference type="Pfam" id="PF01548"/>
    </source>
</evidence>
<feature type="domain" description="Transposase IS110-like N-terminal" evidence="1">
    <location>
        <begin position="5"/>
        <end position="163"/>
    </location>
</feature>
<gene>
    <name evidence="3" type="ORF">AC625_23705</name>
</gene>
<dbReference type="Pfam" id="PF02371">
    <property type="entry name" value="Transposase_20"/>
    <property type="match status" value="1"/>
</dbReference>
<dbReference type="Pfam" id="PF01548">
    <property type="entry name" value="DEDD_Tnp_IS110"/>
    <property type="match status" value="1"/>
</dbReference>
<dbReference type="InterPro" id="IPR047650">
    <property type="entry name" value="Transpos_IS110"/>
</dbReference>
<keyword evidence="4" id="KW-1185">Reference proteome</keyword>
<dbReference type="NCBIfam" id="NF033542">
    <property type="entry name" value="transpos_IS110"/>
    <property type="match status" value="1"/>
</dbReference>
<dbReference type="PANTHER" id="PTHR33055:SF13">
    <property type="entry name" value="TRANSPOSASE"/>
    <property type="match status" value="1"/>
</dbReference>
<reference evidence="4" key="1">
    <citation type="submission" date="2015-07" db="EMBL/GenBank/DDBJ databases">
        <title>Genome sequencing project for genomic taxonomy and phylogenomics of Bacillus-like bacteria.</title>
        <authorList>
            <person name="Liu B."/>
            <person name="Wang J."/>
            <person name="Zhu Y."/>
            <person name="Liu G."/>
            <person name="Chen Q."/>
            <person name="Chen Z."/>
            <person name="Lan J."/>
            <person name="Che J."/>
            <person name="Ge C."/>
            <person name="Shi H."/>
            <person name="Pan Z."/>
            <person name="Liu X."/>
        </authorList>
    </citation>
    <scope>NUCLEOTIDE SEQUENCE [LARGE SCALE GENOMIC DNA]</scope>
    <source>
        <strain evidence="4">FJAT-27997</strain>
    </source>
</reference>
<dbReference type="GO" id="GO:0004803">
    <property type="term" value="F:transposase activity"/>
    <property type="evidence" value="ECO:0007669"/>
    <property type="project" value="InterPro"/>
</dbReference>
<evidence type="ECO:0000313" key="3">
    <source>
        <dbReference type="EMBL" id="KMY42675.1"/>
    </source>
</evidence>
<evidence type="ECO:0000259" key="2">
    <source>
        <dbReference type="Pfam" id="PF02371"/>
    </source>
</evidence>
<dbReference type="InterPro" id="IPR003346">
    <property type="entry name" value="Transposase_20"/>
</dbReference>
<name>A0A0K9G779_9BACI</name>
<accession>A0A0K9G779</accession>
<comment type="caution">
    <text evidence="3">The sequence shown here is derived from an EMBL/GenBank/DDBJ whole genome shotgun (WGS) entry which is preliminary data.</text>
</comment>
<proteinExistence type="predicted"/>
<dbReference type="STRING" id="1679170.AC625_23705"/>